<keyword evidence="5" id="KW-0375">Hydrogen ion transport</keyword>
<keyword evidence="4 9" id="KW-0812">Transmembrane</keyword>
<dbReference type="PANTHER" id="PTHR12263">
    <property type="entry name" value="VACUOLAR ATP SYNTHASE SUBUNIT H"/>
    <property type="match status" value="1"/>
</dbReference>
<dbReference type="EMBL" id="JAGTXO010000006">
    <property type="protein sequence ID" value="KAG8467329.1"/>
    <property type="molecule type" value="Genomic_DNA"/>
</dbReference>
<dbReference type="Pfam" id="PF05493">
    <property type="entry name" value="ATP_synt_H"/>
    <property type="match status" value="1"/>
</dbReference>
<feature type="transmembrane region" description="Helical" evidence="9">
    <location>
        <begin position="6"/>
        <end position="25"/>
    </location>
</feature>
<proteinExistence type="inferred from homology"/>
<evidence type="ECO:0000256" key="6">
    <source>
        <dbReference type="ARBA" id="ARBA00022989"/>
    </source>
</evidence>
<gene>
    <name evidence="10" type="ORF">KFE25_000645</name>
</gene>
<keyword evidence="6 9" id="KW-1133">Transmembrane helix</keyword>
<keyword evidence="7" id="KW-0406">Ion transport</keyword>
<evidence type="ECO:0000256" key="8">
    <source>
        <dbReference type="ARBA" id="ARBA00023136"/>
    </source>
</evidence>
<evidence type="ECO:0000256" key="3">
    <source>
        <dbReference type="ARBA" id="ARBA00022448"/>
    </source>
</evidence>
<dbReference type="GO" id="GO:0046961">
    <property type="term" value="F:proton-transporting ATPase activity, rotational mechanism"/>
    <property type="evidence" value="ECO:0007669"/>
    <property type="project" value="InterPro"/>
</dbReference>
<dbReference type="GO" id="GO:0033179">
    <property type="term" value="C:proton-transporting V-type ATPase, V0 domain"/>
    <property type="evidence" value="ECO:0007669"/>
    <property type="project" value="InterPro"/>
</dbReference>
<name>A0A8J5XVK5_DIALT</name>
<accession>A0A8J5XVK5</accession>
<dbReference type="GO" id="GO:0012505">
    <property type="term" value="C:endomembrane system"/>
    <property type="evidence" value="ECO:0007669"/>
    <property type="project" value="UniProtKB-SubCell"/>
</dbReference>
<evidence type="ECO:0000256" key="7">
    <source>
        <dbReference type="ARBA" id="ARBA00023065"/>
    </source>
</evidence>
<comment type="similarity">
    <text evidence="2">Belongs to the V-ATPase e1/e2 subunit family.</text>
</comment>
<evidence type="ECO:0000313" key="11">
    <source>
        <dbReference type="Proteomes" id="UP000751190"/>
    </source>
</evidence>
<organism evidence="10 11">
    <name type="scientific">Diacronema lutheri</name>
    <name type="common">Unicellular marine alga</name>
    <name type="synonym">Monochrysis lutheri</name>
    <dbReference type="NCBI Taxonomy" id="2081491"/>
    <lineage>
        <taxon>Eukaryota</taxon>
        <taxon>Haptista</taxon>
        <taxon>Haptophyta</taxon>
        <taxon>Pavlovophyceae</taxon>
        <taxon>Pavlovales</taxon>
        <taxon>Pavlovaceae</taxon>
        <taxon>Diacronema</taxon>
    </lineage>
</organism>
<sequence length="73" mass="7994">MGVVVTGTALFYGLGLLAMLITYFMPSNKDKGLTATLVVLTTVCTWLLWLITFMVQVNPLIYPIMPVAEVAVE</sequence>
<dbReference type="AlphaFoldDB" id="A0A8J5XVK5"/>
<reference evidence="10" key="1">
    <citation type="submission" date="2021-05" db="EMBL/GenBank/DDBJ databases">
        <title>The genome of the haptophyte Pavlova lutheri (Diacronema luteri, Pavlovales) - a model for lipid biosynthesis in eukaryotic algae.</title>
        <authorList>
            <person name="Hulatt C.J."/>
            <person name="Posewitz M.C."/>
        </authorList>
    </citation>
    <scope>NUCLEOTIDE SEQUENCE</scope>
    <source>
        <strain evidence="10">NIVA-4/92</strain>
    </source>
</reference>
<dbReference type="PANTHER" id="PTHR12263:SF0">
    <property type="entry name" value="V-TYPE PROTON ATPASE SUBUNIT"/>
    <property type="match status" value="1"/>
</dbReference>
<keyword evidence="8 9" id="KW-0472">Membrane</keyword>
<evidence type="ECO:0000256" key="9">
    <source>
        <dbReference type="SAM" id="Phobius"/>
    </source>
</evidence>
<comment type="caution">
    <text evidence="10">The sequence shown here is derived from an EMBL/GenBank/DDBJ whole genome shotgun (WGS) entry which is preliminary data.</text>
</comment>
<dbReference type="OMA" id="MYIMWAT"/>
<keyword evidence="3" id="KW-0813">Transport</keyword>
<evidence type="ECO:0000256" key="1">
    <source>
        <dbReference type="ARBA" id="ARBA00004127"/>
    </source>
</evidence>
<comment type="subcellular location">
    <subcellularLocation>
        <location evidence="1">Endomembrane system</location>
        <topology evidence="1">Multi-pass membrane protein</topology>
    </subcellularLocation>
</comment>
<feature type="transmembrane region" description="Helical" evidence="9">
    <location>
        <begin position="37"/>
        <end position="57"/>
    </location>
</feature>
<evidence type="ECO:0000313" key="10">
    <source>
        <dbReference type="EMBL" id="KAG8467329.1"/>
    </source>
</evidence>
<evidence type="ECO:0000256" key="4">
    <source>
        <dbReference type="ARBA" id="ARBA00022692"/>
    </source>
</evidence>
<dbReference type="Proteomes" id="UP000751190">
    <property type="component" value="Unassembled WGS sequence"/>
</dbReference>
<evidence type="ECO:0000256" key="2">
    <source>
        <dbReference type="ARBA" id="ARBA00008328"/>
    </source>
</evidence>
<protein>
    <submittedName>
        <fullName evidence="10">Uncharacterized protein</fullName>
    </submittedName>
</protein>
<dbReference type="InterPro" id="IPR008389">
    <property type="entry name" value="ATPase_V0-cplx_e1/e2_su"/>
</dbReference>
<evidence type="ECO:0000256" key="5">
    <source>
        <dbReference type="ARBA" id="ARBA00022781"/>
    </source>
</evidence>
<keyword evidence="11" id="KW-1185">Reference proteome</keyword>